<dbReference type="EMBL" id="BARS01008556">
    <property type="protein sequence ID" value="GAF80496.1"/>
    <property type="molecule type" value="Genomic_DNA"/>
</dbReference>
<evidence type="ECO:0000313" key="1">
    <source>
        <dbReference type="EMBL" id="GAF80496.1"/>
    </source>
</evidence>
<reference evidence="1" key="1">
    <citation type="journal article" date="2014" name="Front. Microbiol.">
        <title>High frequency of phylogenetically diverse reductive dehalogenase-homologous genes in deep subseafloor sedimentary metagenomes.</title>
        <authorList>
            <person name="Kawai M."/>
            <person name="Futagami T."/>
            <person name="Toyoda A."/>
            <person name="Takaki Y."/>
            <person name="Nishi S."/>
            <person name="Hori S."/>
            <person name="Arai W."/>
            <person name="Tsubouchi T."/>
            <person name="Morono Y."/>
            <person name="Uchiyama I."/>
            <person name="Ito T."/>
            <person name="Fujiyama A."/>
            <person name="Inagaki F."/>
            <person name="Takami H."/>
        </authorList>
    </citation>
    <scope>NUCLEOTIDE SEQUENCE</scope>
    <source>
        <strain evidence="1">Expedition CK06-06</strain>
    </source>
</reference>
<dbReference type="AlphaFoldDB" id="X0SZG1"/>
<name>X0SZG1_9ZZZZ</name>
<comment type="caution">
    <text evidence="1">The sequence shown here is derived from an EMBL/GenBank/DDBJ whole genome shotgun (WGS) entry which is preliminary data.</text>
</comment>
<protein>
    <submittedName>
        <fullName evidence="1">Uncharacterized protein</fullName>
    </submittedName>
</protein>
<sequence length="146" mass="16349">MEQMFPIGTRVRMVGDVLSELKNKMCTVVPADDVKISHPNAYKSYPAICRMDELGGGHLYWAASEGTLKFVEGPERSIRCLINKRELTAHLRIIKQLVAAIKSEDYKDRDELIRCASAAADKIMEIVKKAPRGMTELEAEPEVGDE</sequence>
<organism evidence="1">
    <name type="scientific">marine sediment metagenome</name>
    <dbReference type="NCBI Taxonomy" id="412755"/>
    <lineage>
        <taxon>unclassified sequences</taxon>
        <taxon>metagenomes</taxon>
        <taxon>ecological metagenomes</taxon>
    </lineage>
</organism>
<gene>
    <name evidence="1" type="ORF">S01H1_16283</name>
</gene>
<accession>X0SZG1</accession>
<proteinExistence type="predicted"/>